<evidence type="ECO:0000256" key="6">
    <source>
        <dbReference type="SAM" id="MobiDB-lite"/>
    </source>
</evidence>
<organism evidence="9 10">
    <name type="scientific">Saccharopolyspora phatthalungensis</name>
    <dbReference type="NCBI Taxonomy" id="664693"/>
    <lineage>
        <taxon>Bacteria</taxon>
        <taxon>Bacillati</taxon>
        <taxon>Actinomycetota</taxon>
        <taxon>Actinomycetes</taxon>
        <taxon>Pseudonocardiales</taxon>
        <taxon>Pseudonocardiaceae</taxon>
        <taxon>Saccharopolyspora</taxon>
    </lineage>
</organism>
<dbReference type="EC" id="2.7.13.3" evidence="2"/>
<dbReference type="AlphaFoldDB" id="A0A840QDE2"/>
<feature type="transmembrane region" description="Helical" evidence="7">
    <location>
        <begin position="42"/>
        <end position="63"/>
    </location>
</feature>
<evidence type="ECO:0000256" key="3">
    <source>
        <dbReference type="ARBA" id="ARBA00022553"/>
    </source>
</evidence>
<evidence type="ECO:0000256" key="5">
    <source>
        <dbReference type="ARBA" id="ARBA00022777"/>
    </source>
</evidence>
<dbReference type="SUPFAM" id="SSF55874">
    <property type="entry name" value="ATPase domain of HSP90 chaperone/DNA topoisomerase II/histidine kinase"/>
    <property type="match status" value="1"/>
</dbReference>
<feature type="compositionally biased region" description="Polar residues" evidence="6">
    <location>
        <begin position="433"/>
        <end position="444"/>
    </location>
</feature>
<dbReference type="EMBL" id="JACHIW010000001">
    <property type="protein sequence ID" value="MBB5156579.1"/>
    <property type="molecule type" value="Genomic_DNA"/>
</dbReference>
<feature type="compositionally biased region" description="Low complexity" evidence="6">
    <location>
        <begin position="364"/>
        <end position="384"/>
    </location>
</feature>
<dbReference type="Gene3D" id="3.30.565.10">
    <property type="entry name" value="Histidine kinase-like ATPase, C-terminal domain"/>
    <property type="match status" value="1"/>
</dbReference>
<evidence type="ECO:0000313" key="9">
    <source>
        <dbReference type="EMBL" id="MBB5156579.1"/>
    </source>
</evidence>
<keyword evidence="10" id="KW-1185">Reference proteome</keyword>
<dbReference type="GO" id="GO:0004673">
    <property type="term" value="F:protein histidine kinase activity"/>
    <property type="evidence" value="ECO:0007669"/>
    <property type="project" value="UniProtKB-EC"/>
</dbReference>
<keyword evidence="3" id="KW-0597">Phosphoprotein</keyword>
<keyword evidence="7" id="KW-0812">Transmembrane</keyword>
<name>A0A840QDE2_9PSEU</name>
<proteinExistence type="predicted"/>
<comment type="catalytic activity">
    <reaction evidence="1">
        <text>ATP + protein L-histidine = ADP + protein N-phospho-L-histidine.</text>
        <dbReference type="EC" id="2.7.13.3"/>
    </reaction>
</comment>
<keyword evidence="4" id="KW-0808">Transferase</keyword>
<dbReference type="InterPro" id="IPR003594">
    <property type="entry name" value="HATPase_dom"/>
</dbReference>
<evidence type="ECO:0000259" key="8">
    <source>
        <dbReference type="SMART" id="SM00387"/>
    </source>
</evidence>
<keyword evidence="7" id="KW-1133">Transmembrane helix</keyword>
<accession>A0A840QDE2</accession>
<keyword evidence="5 9" id="KW-0418">Kinase</keyword>
<dbReference type="RefSeq" id="WP_246470926.1">
    <property type="nucleotide sequence ID" value="NZ_JACHIW010000001.1"/>
</dbReference>
<protein>
    <recommendedName>
        <fullName evidence="2">histidine kinase</fullName>
        <ecNumber evidence="2">2.7.13.3</ecNumber>
    </recommendedName>
</protein>
<dbReference type="GO" id="GO:0000160">
    <property type="term" value="P:phosphorelay signal transduction system"/>
    <property type="evidence" value="ECO:0007669"/>
    <property type="project" value="TreeGrafter"/>
</dbReference>
<dbReference type="InterPro" id="IPR036890">
    <property type="entry name" value="HATPase_C_sf"/>
</dbReference>
<dbReference type="SMART" id="SM00387">
    <property type="entry name" value="HATPase_c"/>
    <property type="match status" value="1"/>
</dbReference>
<dbReference type="PANTHER" id="PTHR45436:SF5">
    <property type="entry name" value="SENSOR HISTIDINE KINASE TRCS"/>
    <property type="match status" value="1"/>
</dbReference>
<feature type="region of interest" description="Disordered" evidence="6">
    <location>
        <begin position="353"/>
        <end position="444"/>
    </location>
</feature>
<keyword evidence="7" id="KW-0472">Membrane</keyword>
<dbReference type="Proteomes" id="UP000584374">
    <property type="component" value="Unassembled WGS sequence"/>
</dbReference>
<dbReference type="Pfam" id="PF02518">
    <property type="entry name" value="HATPase_c"/>
    <property type="match status" value="1"/>
</dbReference>
<evidence type="ECO:0000256" key="1">
    <source>
        <dbReference type="ARBA" id="ARBA00000085"/>
    </source>
</evidence>
<reference evidence="9 10" key="1">
    <citation type="submission" date="2020-08" db="EMBL/GenBank/DDBJ databases">
        <title>Sequencing the genomes of 1000 actinobacteria strains.</title>
        <authorList>
            <person name="Klenk H.-P."/>
        </authorList>
    </citation>
    <scope>NUCLEOTIDE SEQUENCE [LARGE SCALE GENOMIC DNA]</scope>
    <source>
        <strain evidence="9 10">DSM 45584</strain>
    </source>
</reference>
<comment type="caution">
    <text evidence="9">The sequence shown here is derived from an EMBL/GenBank/DDBJ whole genome shotgun (WGS) entry which is preliminary data.</text>
</comment>
<gene>
    <name evidence="9" type="ORF">BJ970_004113</name>
</gene>
<evidence type="ECO:0000313" key="10">
    <source>
        <dbReference type="Proteomes" id="UP000584374"/>
    </source>
</evidence>
<evidence type="ECO:0000256" key="4">
    <source>
        <dbReference type="ARBA" id="ARBA00022679"/>
    </source>
</evidence>
<evidence type="ECO:0000256" key="7">
    <source>
        <dbReference type="SAM" id="Phobius"/>
    </source>
</evidence>
<dbReference type="GO" id="GO:0005886">
    <property type="term" value="C:plasma membrane"/>
    <property type="evidence" value="ECO:0007669"/>
    <property type="project" value="TreeGrafter"/>
</dbReference>
<sequence length="444" mass="46664">MSIHIPPWRMPLRACLLAVTVTGGACLWVSHAVPTDFQDLVAWYGGALSVLLCVAVGVAVHGIQAARRGRASAAAIEADTVRLADEVLPAVARRVRDGAAADLAADDAAHSFGASHRRVIRAVADEFGTGERMRAAAMSTCANAAGRMQALATSMLAELREMEERHDADVLADLLKLDHSTAQAGRLADSVAVLTGARSGRRWTKPIVMESVLRGAMGRISAYQRIRLHSTSTVAVVGYAAEGVMHALAELMDNAARFSPPTEEVHVYVEEIHTGVVVRIEDSGLAMSAATLTRAERAVSAEPPDPTAMSGTRLGLAVVGRLARKYDLAVSFRPSSRGGTGVVVMIPRQLITQPRPDPAPAPRLAPETPAAPVAAHSAEPAPESDGGPDALPKRRRGQTLAVARSAAMPKAPASDRPRLDAGARFGAFRNVRSGPSSTSDNDTP</sequence>
<evidence type="ECO:0000256" key="2">
    <source>
        <dbReference type="ARBA" id="ARBA00012438"/>
    </source>
</evidence>
<feature type="domain" description="Histidine kinase/HSP90-like ATPase" evidence="8">
    <location>
        <begin position="239"/>
        <end position="350"/>
    </location>
</feature>
<dbReference type="PANTHER" id="PTHR45436">
    <property type="entry name" value="SENSOR HISTIDINE KINASE YKOH"/>
    <property type="match status" value="1"/>
</dbReference>
<dbReference type="InterPro" id="IPR050428">
    <property type="entry name" value="TCS_sensor_his_kinase"/>
</dbReference>